<proteinExistence type="predicted"/>
<sequence length="38" mass="4358">MADELDMKMAVKTLPVTEKRKSATIGRLQRFHNSVRKA</sequence>
<accession>A0A256G0H7</accession>
<reference evidence="1 2" key="1">
    <citation type="submission" date="2017-07" db="EMBL/GenBank/DDBJ databases">
        <title>Phylogenetic study on the rhizospheric bacterium Ochrobactrum sp. A44.</title>
        <authorList>
            <person name="Krzyzanowska D.M."/>
            <person name="Ossowicki A."/>
            <person name="Rajewska M."/>
            <person name="Maciag T."/>
            <person name="Kaczynski Z."/>
            <person name="Czerwicka M."/>
            <person name="Jafra S."/>
        </authorList>
    </citation>
    <scope>NUCLEOTIDE SEQUENCE [LARGE SCALE GENOMIC DNA]</scope>
    <source>
        <strain evidence="1 2">DSM 7216</strain>
    </source>
</reference>
<dbReference type="Proteomes" id="UP000215590">
    <property type="component" value="Unassembled WGS sequence"/>
</dbReference>
<organism evidence="1 2">
    <name type="scientific">Brucella thiophenivorans</name>
    <dbReference type="NCBI Taxonomy" id="571255"/>
    <lineage>
        <taxon>Bacteria</taxon>
        <taxon>Pseudomonadati</taxon>
        <taxon>Pseudomonadota</taxon>
        <taxon>Alphaproteobacteria</taxon>
        <taxon>Hyphomicrobiales</taxon>
        <taxon>Brucellaceae</taxon>
        <taxon>Brucella/Ochrobactrum group</taxon>
        <taxon>Brucella</taxon>
    </lineage>
</organism>
<protein>
    <submittedName>
        <fullName evidence="1">Uncharacterized protein</fullName>
    </submittedName>
</protein>
<evidence type="ECO:0000313" key="2">
    <source>
        <dbReference type="Proteomes" id="UP000215590"/>
    </source>
</evidence>
<name>A0A256G0H7_9HYPH</name>
<evidence type="ECO:0000313" key="1">
    <source>
        <dbReference type="EMBL" id="OYR20605.1"/>
    </source>
</evidence>
<dbReference type="AlphaFoldDB" id="A0A256G0H7"/>
<dbReference type="EMBL" id="NNRJ01000014">
    <property type="protein sequence ID" value="OYR20605.1"/>
    <property type="molecule type" value="Genomic_DNA"/>
</dbReference>
<comment type="caution">
    <text evidence="1">The sequence shown here is derived from an EMBL/GenBank/DDBJ whole genome shotgun (WGS) entry which is preliminary data.</text>
</comment>
<keyword evidence="2" id="KW-1185">Reference proteome</keyword>
<gene>
    <name evidence="1" type="ORF">CEV31_0887</name>
</gene>